<dbReference type="RefSeq" id="WP_128921797.1">
    <property type="nucleotide sequence ID" value="NZ_LBJC01000033.1"/>
</dbReference>
<dbReference type="PANTHER" id="PTHR43283">
    <property type="entry name" value="BETA-LACTAMASE-RELATED"/>
    <property type="match status" value="1"/>
</dbReference>
<dbReference type="InterPro" id="IPR001466">
    <property type="entry name" value="Beta-lactam-related"/>
</dbReference>
<protein>
    <submittedName>
        <fullName evidence="2">Beta-lactamase</fullName>
    </submittedName>
</protein>
<dbReference type="AlphaFoldDB" id="A0A4Q0RUQ6"/>
<sequence>MRPTDVMRGSPPAPEAQVTRANWRSFPAIRWGFTHTREVLPTAEIRRSSQPTPILNAPRELSKLDFAAPGGKSTTIEATLRETFGDALLVMHRGTLIHEWYGDGMSRTTPHLICSISKAIAGTLGGVLTARGLLDPEARVVRYVPELENSAYGGCTVRNLLDMAVAIKFEEDYEAPAGDVVRYRFSSGWDVPPPGVDPGHQRAYLTTLRGTGKPHGKVFHYVSPNTEVLGWVYERACGMPYQRILSEYLWQPMGAEEDGSLTLDSHGMGRIAGGLSFTARDLIRFGEMIRCRGVVQGRQVVPGWWIDDIRENGDPQAWADGDLAEFFPGARYRSKWFTIDPSRNAMTAIGIHGQHLYVDWDSDTVIVKLATQPKAMDVPIDKRWFAAFNAITAHVTPR</sequence>
<dbReference type="Gene3D" id="3.40.710.10">
    <property type="entry name" value="DD-peptidase/beta-lactamase superfamily"/>
    <property type="match status" value="1"/>
</dbReference>
<comment type="caution">
    <text evidence="2">The sequence shown here is derived from an EMBL/GenBank/DDBJ whole genome shotgun (WGS) entry which is preliminary data.</text>
</comment>
<name>A0A4Q0RUQ6_9BRAD</name>
<gene>
    <name evidence="2" type="ORF">XH99_31445</name>
</gene>
<accession>A0A4Q0RUQ6</accession>
<dbReference type="SUPFAM" id="SSF56601">
    <property type="entry name" value="beta-lactamase/transpeptidase-like"/>
    <property type="match status" value="1"/>
</dbReference>
<dbReference type="OrthoDB" id="9814204at2"/>
<dbReference type="InterPro" id="IPR012338">
    <property type="entry name" value="Beta-lactam/transpept-like"/>
</dbReference>
<evidence type="ECO:0000313" key="3">
    <source>
        <dbReference type="Proteomes" id="UP000289546"/>
    </source>
</evidence>
<dbReference type="Proteomes" id="UP000289546">
    <property type="component" value="Unassembled WGS sequence"/>
</dbReference>
<reference evidence="2 3" key="1">
    <citation type="submission" date="2015-04" db="EMBL/GenBank/DDBJ databases">
        <title>Comparative genomics of rhizobia nodulating Arachis hypogaea in China.</title>
        <authorList>
            <person name="Li Y."/>
        </authorList>
    </citation>
    <scope>NUCLEOTIDE SEQUENCE [LARGE SCALE GENOMIC DNA]</scope>
    <source>
        <strain evidence="2 3">CCBAU 51757</strain>
    </source>
</reference>
<dbReference type="Pfam" id="PF00144">
    <property type="entry name" value="Beta-lactamase"/>
    <property type="match status" value="1"/>
</dbReference>
<evidence type="ECO:0000259" key="1">
    <source>
        <dbReference type="Pfam" id="PF00144"/>
    </source>
</evidence>
<dbReference type="EMBL" id="LBJQ01000091">
    <property type="protein sequence ID" value="RXH23241.1"/>
    <property type="molecule type" value="Genomic_DNA"/>
</dbReference>
<dbReference type="PANTHER" id="PTHR43283:SF7">
    <property type="entry name" value="BETA-LACTAMASE-RELATED DOMAIN-CONTAINING PROTEIN"/>
    <property type="match status" value="1"/>
</dbReference>
<dbReference type="InterPro" id="IPR050789">
    <property type="entry name" value="Diverse_Enzym_Activities"/>
</dbReference>
<feature type="domain" description="Beta-lactamase-related" evidence="1">
    <location>
        <begin position="79"/>
        <end position="379"/>
    </location>
</feature>
<evidence type="ECO:0000313" key="2">
    <source>
        <dbReference type="EMBL" id="RXH23241.1"/>
    </source>
</evidence>
<proteinExistence type="predicted"/>
<keyword evidence="3" id="KW-1185">Reference proteome</keyword>
<organism evidence="2 3">
    <name type="scientific">Bradyrhizobium nanningense</name>
    <dbReference type="NCBI Taxonomy" id="1325118"/>
    <lineage>
        <taxon>Bacteria</taxon>
        <taxon>Pseudomonadati</taxon>
        <taxon>Pseudomonadota</taxon>
        <taxon>Alphaproteobacteria</taxon>
        <taxon>Hyphomicrobiales</taxon>
        <taxon>Nitrobacteraceae</taxon>
        <taxon>Bradyrhizobium</taxon>
    </lineage>
</organism>